<reference evidence="3" key="1">
    <citation type="submission" date="2023-05" db="EMBL/GenBank/DDBJ databases">
        <title>Sedimentitalea sp. nov. JM2-8.</title>
        <authorList>
            <person name="Huang J."/>
        </authorList>
    </citation>
    <scope>NUCLEOTIDE SEQUENCE [LARGE SCALE GENOMIC DNA]</scope>
    <source>
        <strain evidence="3">KHS03</strain>
    </source>
</reference>
<dbReference type="Proteomes" id="UP001255416">
    <property type="component" value="Unassembled WGS sequence"/>
</dbReference>
<dbReference type="EMBL" id="JASMWN010000008">
    <property type="protein sequence ID" value="MDU9004559.1"/>
    <property type="molecule type" value="Genomic_DNA"/>
</dbReference>
<protein>
    <submittedName>
        <fullName evidence="2">Uncharacterized protein</fullName>
    </submittedName>
</protein>
<feature type="region of interest" description="Disordered" evidence="1">
    <location>
        <begin position="1"/>
        <end position="38"/>
    </location>
</feature>
<sequence length="72" mass="7955">MKSTICSSAIPSRRRAPKDRAADAPEQEIETPTLKPPCMWRAASHDPAAANDTLLRQLAAGEDDVRITVIWR</sequence>
<name>A0ABU3VFS9_9RHOB</name>
<dbReference type="RefSeq" id="WP_316776376.1">
    <property type="nucleotide sequence ID" value="NZ_JASMWN010000008.1"/>
</dbReference>
<proteinExistence type="predicted"/>
<gene>
    <name evidence="2" type="ORF">QO231_11935</name>
</gene>
<comment type="caution">
    <text evidence="2">The sequence shown here is derived from an EMBL/GenBank/DDBJ whole genome shotgun (WGS) entry which is preliminary data.</text>
</comment>
<evidence type="ECO:0000313" key="2">
    <source>
        <dbReference type="EMBL" id="MDU9004559.1"/>
    </source>
</evidence>
<accession>A0ABU3VFS9</accession>
<feature type="compositionally biased region" description="Polar residues" evidence="1">
    <location>
        <begin position="1"/>
        <end position="10"/>
    </location>
</feature>
<evidence type="ECO:0000313" key="3">
    <source>
        <dbReference type="Proteomes" id="UP001255416"/>
    </source>
</evidence>
<evidence type="ECO:0000256" key="1">
    <source>
        <dbReference type="SAM" id="MobiDB-lite"/>
    </source>
</evidence>
<keyword evidence="3" id="KW-1185">Reference proteome</keyword>
<organism evidence="2 3">
    <name type="scientific">Sedimentitalea todarodis</name>
    <dbReference type="NCBI Taxonomy" id="1631240"/>
    <lineage>
        <taxon>Bacteria</taxon>
        <taxon>Pseudomonadati</taxon>
        <taxon>Pseudomonadota</taxon>
        <taxon>Alphaproteobacteria</taxon>
        <taxon>Rhodobacterales</taxon>
        <taxon>Paracoccaceae</taxon>
        <taxon>Sedimentitalea</taxon>
    </lineage>
</organism>